<dbReference type="GO" id="GO:0009535">
    <property type="term" value="C:chloroplast thylakoid membrane"/>
    <property type="evidence" value="ECO:0007669"/>
    <property type="project" value="EnsemblPlants"/>
</dbReference>
<dbReference type="InterPro" id="IPR016040">
    <property type="entry name" value="NAD(P)-bd_dom"/>
</dbReference>
<keyword evidence="4" id="KW-1185">Reference proteome</keyword>
<protein>
    <recommendedName>
        <fullName evidence="2">NAD(P)-binding domain-containing protein</fullName>
    </recommendedName>
</protein>
<evidence type="ECO:0000259" key="2">
    <source>
        <dbReference type="Pfam" id="PF13460"/>
    </source>
</evidence>
<feature type="domain" description="NAD(P)-binding" evidence="2">
    <location>
        <begin position="105"/>
        <end position="312"/>
    </location>
</feature>
<dbReference type="HOGENOM" id="CLU_043457_0_0_1"/>
<dbReference type="Pfam" id="PF13460">
    <property type="entry name" value="NAD_binding_10"/>
    <property type="match status" value="1"/>
</dbReference>
<dbReference type="GO" id="GO:0009507">
    <property type="term" value="C:chloroplast"/>
    <property type="evidence" value="ECO:0000318"/>
    <property type="project" value="GO_Central"/>
</dbReference>
<dbReference type="PANTHER" id="PTHR47711:SF2">
    <property type="entry name" value="PROTEIN PLASTID TRANSCRIPTIONALLY ACTIVE 16, CHLOROPLASTIC"/>
    <property type="match status" value="1"/>
</dbReference>
<dbReference type="Gramene" id="ERN08013">
    <property type="protein sequence ID" value="ERN08013"/>
    <property type="gene ID" value="AMTR_s00012p00257120"/>
</dbReference>
<feature type="coiled-coil region" evidence="1">
    <location>
        <begin position="364"/>
        <end position="408"/>
    </location>
</feature>
<proteinExistence type="predicted"/>
<sequence>MAPTLTSHSIINNSTVSRLPLKSTRQCSYPFISSSSTKKPNNLFRIGKQEVSAEPNNEAKKTSKFTLDFPNIPNLQSFITPPNKSTALTFGGQRRKDPNTVFVAGATGQVGVRLSQALLRRGFAVRAGVPDLSSAQELARLAASYKIISPEESRRLNALESSFRDAEAIAKAIGNASKAVVTIGPSENGPSSAVDYSDALQIMNAAQLAGVKHVVVICDSNPFVASTYNVLDGISTFFSNFFGGNQCLTLQDFLSKVVETDVSYTVVKAGLTEDFLPESSYNVVVSCEGSSDGNPYKVSKYQVASLVADVFGNTSIAENKVIEVSTSPSAPLQPIDQLLSVIPVDGRRRAYAEAQEKTKFEEEAMKATLKAQEAAESAKRLEQEIQKLEVEEAKAARLVEEANEKAQAAGSSVEGLLNRAKTLGGDFSWAKLSSQISTTISKNKPEQEEPKVQIATLRGQAKARALTPRKAVINQTRSKAKKTEPKPEVRKVFGGLFKQETIYVDDD</sequence>
<accession>W1PJ31</accession>
<evidence type="ECO:0000313" key="4">
    <source>
        <dbReference type="Proteomes" id="UP000017836"/>
    </source>
</evidence>
<dbReference type="InterPro" id="IPR036291">
    <property type="entry name" value="NAD(P)-bd_dom_sf"/>
</dbReference>
<dbReference type="eggNOG" id="KOG1203">
    <property type="taxonomic scope" value="Eukaryota"/>
</dbReference>
<dbReference type="GO" id="GO:0042644">
    <property type="term" value="C:chloroplast nucleoid"/>
    <property type="evidence" value="ECO:0007669"/>
    <property type="project" value="EnsemblPlants"/>
</dbReference>
<dbReference type="SUPFAM" id="SSF51735">
    <property type="entry name" value="NAD(P)-binding Rossmann-fold domains"/>
    <property type="match status" value="1"/>
</dbReference>
<organism evidence="3 4">
    <name type="scientific">Amborella trichopoda</name>
    <dbReference type="NCBI Taxonomy" id="13333"/>
    <lineage>
        <taxon>Eukaryota</taxon>
        <taxon>Viridiplantae</taxon>
        <taxon>Streptophyta</taxon>
        <taxon>Embryophyta</taxon>
        <taxon>Tracheophyta</taxon>
        <taxon>Spermatophyta</taxon>
        <taxon>Magnoliopsida</taxon>
        <taxon>Amborellales</taxon>
        <taxon>Amborellaceae</taxon>
        <taxon>Amborella</taxon>
    </lineage>
</organism>
<dbReference type="EMBL" id="KI393609">
    <property type="protein sequence ID" value="ERN08013.1"/>
    <property type="molecule type" value="Genomic_DNA"/>
</dbReference>
<name>W1PJ31_AMBTC</name>
<dbReference type="Proteomes" id="UP000017836">
    <property type="component" value="Unassembled WGS sequence"/>
</dbReference>
<reference evidence="4" key="1">
    <citation type="journal article" date="2013" name="Science">
        <title>The Amborella genome and the evolution of flowering plants.</title>
        <authorList>
            <consortium name="Amborella Genome Project"/>
        </authorList>
    </citation>
    <scope>NUCLEOTIDE SEQUENCE [LARGE SCALE GENOMIC DNA]</scope>
</reference>
<dbReference type="GO" id="GO:0007623">
    <property type="term" value="P:circadian rhythm"/>
    <property type="evidence" value="ECO:0007669"/>
    <property type="project" value="EnsemblPlants"/>
</dbReference>
<dbReference type="AlphaFoldDB" id="W1PJ31"/>
<dbReference type="GO" id="GO:0098572">
    <property type="term" value="C:stromal side of plastid thylakoid membrane"/>
    <property type="evidence" value="ECO:0007669"/>
    <property type="project" value="EnsemblPlants"/>
</dbReference>
<gene>
    <name evidence="3" type="ORF">AMTR_s00012p00257120</name>
</gene>
<dbReference type="OrthoDB" id="514963at2759"/>
<keyword evidence="1" id="KW-0175">Coiled coil</keyword>
<dbReference type="Gene3D" id="3.40.50.720">
    <property type="entry name" value="NAD(P)-binding Rossmann-like Domain"/>
    <property type="match status" value="1"/>
</dbReference>
<dbReference type="KEGG" id="atr:18436253"/>
<evidence type="ECO:0000313" key="3">
    <source>
        <dbReference type="EMBL" id="ERN08013.1"/>
    </source>
</evidence>
<dbReference type="OMA" id="MASPYRL"/>
<evidence type="ECO:0000256" key="1">
    <source>
        <dbReference type="SAM" id="Coils"/>
    </source>
</evidence>
<dbReference type="PANTHER" id="PTHR47711">
    <property type="entry name" value="PROTEIN PLASTID TRANSCRIPTIONALLY ACTIVE 16, CHLOROPLASTIC"/>
    <property type="match status" value="1"/>
</dbReference>
<dbReference type="STRING" id="13333.W1PJ31"/>